<feature type="repeat" description="ANK" evidence="13">
    <location>
        <begin position="656"/>
        <end position="688"/>
    </location>
</feature>
<evidence type="ECO:0000313" key="18">
    <source>
        <dbReference type="Proteomes" id="UP000886520"/>
    </source>
</evidence>
<dbReference type="PANTHER" id="PTHR45743">
    <property type="entry name" value="POTASSIUM CHANNEL AKT1"/>
    <property type="match status" value="1"/>
</dbReference>
<dbReference type="CDD" id="cd00038">
    <property type="entry name" value="CAP_ED"/>
    <property type="match status" value="1"/>
</dbReference>
<keyword evidence="7" id="KW-0851">Voltage-gated channel</keyword>
<dbReference type="InterPro" id="IPR014710">
    <property type="entry name" value="RmlC-like_jellyroll"/>
</dbReference>
<feature type="transmembrane region" description="Helical" evidence="14">
    <location>
        <begin position="248"/>
        <end position="267"/>
    </location>
</feature>
<evidence type="ECO:0000256" key="12">
    <source>
        <dbReference type="ARBA" id="ARBA00023303"/>
    </source>
</evidence>
<keyword evidence="13" id="KW-0040">ANK repeat</keyword>
<dbReference type="Gene3D" id="2.60.120.10">
    <property type="entry name" value="Jelly Rolls"/>
    <property type="match status" value="1"/>
</dbReference>
<feature type="transmembrane region" description="Helical" evidence="14">
    <location>
        <begin position="282"/>
        <end position="304"/>
    </location>
</feature>
<dbReference type="Pfam" id="PF00520">
    <property type="entry name" value="Ion_trans"/>
    <property type="match status" value="1"/>
</dbReference>
<comment type="subcellular location">
    <subcellularLocation>
        <location evidence="1">Membrane</location>
        <topology evidence="1">Multi-pass membrane protein</topology>
    </subcellularLocation>
</comment>
<evidence type="ECO:0000259" key="15">
    <source>
        <dbReference type="PROSITE" id="PS50042"/>
    </source>
</evidence>
<dbReference type="PRINTS" id="PR01415">
    <property type="entry name" value="ANKYRIN"/>
</dbReference>
<feature type="domain" description="KHA" evidence="16">
    <location>
        <begin position="785"/>
        <end position="855"/>
    </location>
</feature>
<evidence type="ECO:0000256" key="3">
    <source>
        <dbReference type="ARBA" id="ARBA00022448"/>
    </source>
</evidence>
<evidence type="ECO:0000256" key="9">
    <source>
        <dbReference type="ARBA" id="ARBA00022989"/>
    </source>
</evidence>
<dbReference type="InterPro" id="IPR045319">
    <property type="entry name" value="KAT/AKT"/>
</dbReference>
<evidence type="ECO:0000256" key="11">
    <source>
        <dbReference type="ARBA" id="ARBA00023136"/>
    </source>
</evidence>
<name>A0A9D4V8J3_ADICA</name>
<keyword evidence="4" id="KW-0633">Potassium transport</keyword>
<dbReference type="InterPro" id="IPR000595">
    <property type="entry name" value="cNMP-bd_dom"/>
</dbReference>
<evidence type="ECO:0000256" key="8">
    <source>
        <dbReference type="ARBA" id="ARBA00022958"/>
    </source>
</evidence>
<evidence type="ECO:0000256" key="1">
    <source>
        <dbReference type="ARBA" id="ARBA00004141"/>
    </source>
</evidence>
<accession>A0A9D4V8J3</accession>
<dbReference type="InterPro" id="IPR003938">
    <property type="entry name" value="K_chnl_volt-dep_EAG/ELK/ERG"/>
</dbReference>
<dbReference type="Pfam" id="PF11834">
    <property type="entry name" value="KHA"/>
    <property type="match status" value="1"/>
</dbReference>
<keyword evidence="18" id="KW-1185">Reference proteome</keyword>
<dbReference type="SUPFAM" id="SSF51206">
    <property type="entry name" value="cAMP-binding domain-like"/>
    <property type="match status" value="1"/>
</dbReference>
<dbReference type="SUPFAM" id="SSF48403">
    <property type="entry name" value="Ankyrin repeat"/>
    <property type="match status" value="1"/>
</dbReference>
<dbReference type="PROSITE" id="PS51490">
    <property type="entry name" value="KHA"/>
    <property type="match status" value="1"/>
</dbReference>
<evidence type="ECO:0000256" key="13">
    <source>
        <dbReference type="PROSITE-ProRule" id="PRU00023"/>
    </source>
</evidence>
<dbReference type="GO" id="GO:0005249">
    <property type="term" value="F:voltage-gated potassium channel activity"/>
    <property type="evidence" value="ECO:0007669"/>
    <property type="project" value="InterPro"/>
</dbReference>
<dbReference type="InterPro" id="IPR002110">
    <property type="entry name" value="Ankyrin_rpt"/>
</dbReference>
<evidence type="ECO:0000256" key="10">
    <source>
        <dbReference type="ARBA" id="ARBA00023065"/>
    </source>
</evidence>
<gene>
    <name evidence="17" type="ORF">GOP47_0004276</name>
</gene>
<dbReference type="OrthoDB" id="426293at2759"/>
<dbReference type="PROSITE" id="PS50088">
    <property type="entry name" value="ANK_REPEAT"/>
    <property type="match status" value="2"/>
</dbReference>
<proteinExistence type="inferred from homology"/>
<dbReference type="Proteomes" id="UP000886520">
    <property type="component" value="Chromosome 4"/>
</dbReference>
<organism evidence="17 18">
    <name type="scientific">Adiantum capillus-veneris</name>
    <name type="common">Maidenhair fern</name>
    <dbReference type="NCBI Taxonomy" id="13818"/>
    <lineage>
        <taxon>Eukaryota</taxon>
        <taxon>Viridiplantae</taxon>
        <taxon>Streptophyta</taxon>
        <taxon>Embryophyta</taxon>
        <taxon>Tracheophyta</taxon>
        <taxon>Polypodiopsida</taxon>
        <taxon>Polypodiidae</taxon>
        <taxon>Polypodiales</taxon>
        <taxon>Pteridineae</taxon>
        <taxon>Pteridaceae</taxon>
        <taxon>Vittarioideae</taxon>
        <taxon>Adiantum</taxon>
    </lineage>
</organism>
<dbReference type="InterPro" id="IPR021789">
    <property type="entry name" value="KHA_dom"/>
</dbReference>
<comment type="caution">
    <text evidence="17">The sequence shown here is derived from an EMBL/GenBank/DDBJ whole genome shotgun (WGS) entry which is preliminary data.</text>
</comment>
<evidence type="ECO:0000256" key="7">
    <source>
        <dbReference type="ARBA" id="ARBA00022882"/>
    </source>
</evidence>
<evidence type="ECO:0000259" key="16">
    <source>
        <dbReference type="PROSITE" id="PS51490"/>
    </source>
</evidence>
<evidence type="ECO:0000256" key="6">
    <source>
        <dbReference type="ARBA" id="ARBA00022826"/>
    </source>
</evidence>
<dbReference type="FunFam" id="2.60.120.10:FF:000074">
    <property type="entry name" value="Potassium channel KAT2"/>
    <property type="match status" value="1"/>
</dbReference>
<keyword evidence="3" id="KW-0813">Transport</keyword>
<dbReference type="PANTHER" id="PTHR45743:SF2">
    <property type="entry name" value="POTASSIUM CHANNEL AKT1"/>
    <property type="match status" value="1"/>
</dbReference>
<dbReference type="GO" id="GO:0034702">
    <property type="term" value="C:monoatomic ion channel complex"/>
    <property type="evidence" value="ECO:0007669"/>
    <property type="project" value="UniProtKB-KW"/>
</dbReference>
<dbReference type="SMART" id="SM00100">
    <property type="entry name" value="cNMP"/>
    <property type="match status" value="1"/>
</dbReference>
<dbReference type="Pfam" id="PF12796">
    <property type="entry name" value="Ank_2"/>
    <property type="match status" value="1"/>
</dbReference>
<keyword evidence="9 14" id="KW-1133">Transmembrane helix</keyword>
<feature type="domain" description="Cyclic nucleotide-binding" evidence="15">
    <location>
        <begin position="381"/>
        <end position="483"/>
    </location>
</feature>
<keyword evidence="8" id="KW-0630">Potassium</keyword>
<feature type="repeat" description="ANK" evidence="13">
    <location>
        <begin position="559"/>
        <end position="591"/>
    </location>
</feature>
<dbReference type="Gene3D" id="1.25.40.20">
    <property type="entry name" value="Ankyrin repeat-containing domain"/>
    <property type="match status" value="1"/>
</dbReference>
<dbReference type="SUPFAM" id="SSF81324">
    <property type="entry name" value="Voltage-gated potassium channels"/>
    <property type="match status" value="1"/>
</dbReference>
<evidence type="ECO:0000256" key="2">
    <source>
        <dbReference type="ARBA" id="ARBA00007929"/>
    </source>
</evidence>
<evidence type="ECO:0000256" key="14">
    <source>
        <dbReference type="SAM" id="Phobius"/>
    </source>
</evidence>
<dbReference type="EMBL" id="JABFUD020000004">
    <property type="protein sequence ID" value="KAI5081093.1"/>
    <property type="molecule type" value="Genomic_DNA"/>
</dbReference>
<dbReference type="AlphaFoldDB" id="A0A9D4V8J3"/>
<evidence type="ECO:0000256" key="4">
    <source>
        <dbReference type="ARBA" id="ARBA00022538"/>
    </source>
</evidence>
<feature type="transmembrane region" description="Helical" evidence="14">
    <location>
        <begin position="93"/>
        <end position="120"/>
    </location>
</feature>
<keyword evidence="12" id="KW-0407">Ion channel</keyword>
<dbReference type="Pfam" id="PF00027">
    <property type="entry name" value="cNMP_binding"/>
    <property type="match status" value="1"/>
</dbReference>
<keyword evidence="11 14" id="KW-0472">Membrane</keyword>
<evidence type="ECO:0000256" key="5">
    <source>
        <dbReference type="ARBA" id="ARBA00022692"/>
    </source>
</evidence>
<keyword evidence="5 14" id="KW-0812">Transmembrane</keyword>
<evidence type="ECO:0000313" key="17">
    <source>
        <dbReference type="EMBL" id="KAI5081093.1"/>
    </source>
</evidence>
<dbReference type="FunFam" id="1.10.287.70:FF:000123">
    <property type="entry name" value="Potassium channel KAT3"/>
    <property type="match status" value="1"/>
</dbReference>
<sequence length="855" mass="97072">MEALQDWSRSCRLCSSWPSSDKLNDPEVVCRDSFDSDLLPALGARSHSFLSMRKNLILPYDPRYRCWETFLILLVIYTAWMSPFELGFIRQSLLPYIAADFVVDCFFTVDIFLTFFVAYVDTKTCLLVNRRSQIATRYLKSGFALDVASTFPIQALAFLQPYRQGRTYSALNMLRLWRLKRVSRFFTRLERDIRFTYFWIRCLKLLCVTMLAVHCAGCFYFLLATWYPKDEKTWIGSVLPTFREESPWICYIYSMYWSITTLTSVGYGDLHAQNCTEMVFEIFYMFFNLGLTAYIIGNMTNLVVHVTSRTRKFRDSVQGITNFVERNGLPQRLRHQMIDHIRLKFRTESLKHDEIMPNLPKAIRSAISQHLFFPTLENAYLFHGTSQDFLVQLVSEMKAEYFPPREDIILQNEAPGEFYIVVSGTMDLYTQTYGIEELAGVAKPGDVVGEIGVLCFRPQPFTVRTRKLSQLLRINRVNFMNIVQANIKDGQIIVDNLCKHLKASKNPCLLEVANEIEETIAVGQGGSALSLRYAALVGSHELMLQLVMQDIDLNIADHCGRTPLHIAAANGHLECTGVLLDYGADPNTQDFDGSVPLWEAIKGGHASVAQLLWENKAVLNHKLDGDLLCNAVQKENIDILKDLIKFGANVNSIGSDGYSALHIATAKNLLHFADILLCNGGKANVPSNFVSQGGHSYGLNGALLVSSNLVSPRVNFDRQVMFKNDRSLSSGRNRHHERQHNFSDSKQILSARFVEGRMKAMHFEQSLFKVVSTESYNSSYNYPKRVTIFKHPSSSSGQEGEKGVGNVIALPRSFEELIKVAGEKLNMKPETVFSSEGAEIEELEVIRDNDKLFFL</sequence>
<dbReference type="Gene3D" id="1.10.287.70">
    <property type="match status" value="1"/>
</dbReference>
<dbReference type="PROSITE" id="PS50297">
    <property type="entry name" value="ANK_REP_REGION"/>
    <property type="match status" value="1"/>
</dbReference>
<feature type="transmembrane region" description="Helical" evidence="14">
    <location>
        <begin position="198"/>
        <end position="227"/>
    </location>
</feature>
<dbReference type="PROSITE" id="PS50042">
    <property type="entry name" value="CNMP_BINDING_3"/>
    <property type="match status" value="1"/>
</dbReference>
<dbReference type="Gene3D" id="1.10.287.630">
    <property type="entry name" value="Helix hairpin bin"/>
    <property type="match status" value="1"/>
</dbReference>
<protein>
    <submittedName>
        <fullName evidence="17">Uncharacterized protein</fullName>
    </submittedName>
</protein>
<dbReference type="InterPro" id="IPR005821">
    <property type="entry name" value="Ion_trans_dom"/>
</dbReference>
<comment type="similarity">
    <text evidence="2">Belongs to the potassium channel family. Plant (TC 1.A.1.4) subfamily.</text>
</comment>
<dbReference type="SMART" id="SM00248">
    <property type="entry name" value="ANK"/>
    <property type="match status" value="5"/>
</dbReference>
<dbReference type="InterPro" id="IPR036770">
    <property type="entry name" value="Ankyrin_rpt-contain_sf"/>
</dbReference>
<dbReference type="PRINTS" id="PR01463">
    <property type="entry name" value="EAGCHANLFMLY"/>
</dbReference>
<keyword evidence="6" id="KW-0631">Potassium channel</keyword>
<reference evidence="17" key="1">
    <citation type="submission" date="2021-01" db="EMBL/GenBank/DDBJ databases">
        <title>Adiantum capillus-veneris genome.</title>
        <authorList>
            <person name="Fang Y."/>
            <person name="Liao Q."/>
        </authorList>
    </citation>
    <scope>NUCLEOTIDE SEQUENCE</scope>
    <source>
        <strain evidence="17">H3</strain>
        <tissue evidence="17">Leaf</tissue>
    </source>
</reference>
<dbReference type="InterPro" id="IPR018490">
    <property type="entry name" value="cNMP-bd_dom_sf"/>
</dbReference>
<feature type="transmembrane region" description="Helical" evidence="14">
    <location>
        <begin position="64"/>
        <end position="81"/>
    </location>
</feature>
<keyword evidence="10" id="KW-0406">Ion transport</keyword>